<feature type="transmembrane region" description="Helical" evidence="7">
    <location>
        <begin position="142"/>
        <end position="162"/>
    </location>
</feature>
<dbReference type="GeneID" id="34576669"/>
<dbReference type="EMBL" id="LXJU01000009">
    <property type="protein sequence ID" value="OGE52854.1"/>
    <property type="molecule type" value="Genomic_DNA"/>
</dbReference>
<feature type="transmembrane region" description="Helical" evidence="7">
    <location>
        <begin position="278"/>
        <end position="297"/>
    </location>
</feature>
<evidence type="ECO:0000256" key="1">
    <source>
        <dbReference type="ARBA" id="ARBA00004141"/>
    </source>
</evidence>
<dbReference type="SUPFAM" id="SSF103473">
    <property type="entry name" value="MFS general substrate transporter"/>
    <property type="match status" value="1"/>
</dbReference>
<evidence type="ECO:0000256" key="5">
    <source>
        <dbReference type="ARBA" id="ARBA00023136"/>
    </source>
</evidence>
<dbReference type="GO" id="GO:0016020">
    <property type="term" value="C:membrane"/>
    <property type="evidence" value="ECO:0007669"/>
    <property type="project" value="UniProtKB-SubCell"/>
</dbReference>
<keyword evidence="2" id="KW-0813">Transport</keyword>
<evidence type="ECO:0000256" key="2">
    <source>
        <dbReference type="ARBA" id="ARBA00022448"/>
    </source>
</evidence>
<feature type="transmembrane region" description="Helical" evidence="7">
    <location>
        <begin position="254"/>
        <end position="272"/>
    </location>
</feature>
<keyword evidence="3 7" id="KW-0812">Transmembrane</keyword>
<protein>
    <recommendedName>
        <fullName evidence="10">Major facilitator superfamily (MFS) profile domain-containing protein</fullName>
    </recommendedName>
</protein>
<proteinExistence type="predicted"/>
<feature type="transmembrane region" description="Helical" evidence="7">
    <location>
        <begin position="93"/>
        <end position="111"/>
    </location>
</feature>
<dbReference type="OrthoDB" id="3936150at2759"/>
<dbReference type="AlphaFoldDB" id="A0A1F5LI23"/>
<sequence length="298" mass="32063">MDTEKKQELSKEQSLSEGAMVPHDETHPSSNIAVIHDAIENIGMGRYQWGLTLSCGFGFIADQMLLVTISLIMPQASKEFAPLHATLLSATQYAGLLVGALVFGFGADIIGRRIAWQASIFGVSIFTTICGASPNWAALNVFVALAGFFGGGNLAIDLTVLAESLPRKWGFLLSALASWPLVANFCCPDGATPATYPIYTVFLTYYLEAHGAKLGTGGIYQTYRDWSVSSAVGIFGPVFSAVLIQTSFLGRRRTICITAFACAIFAGAFTTVRNESQNLAFSCMINFWLNALYGVIYG</sequence>
<dbReference type="PANTHER" id="PTHR23511">
    <property type="entry name" value="SYNAPTIC VESICLE GLYCOPROTEIN 2"/>
    <property type="match status" value="1"/>
</dbReference>
<dbReference type="InterPro" id="IPR005828">
    <property type="entry name" value="MFS_sugar_transport-like"/>
</dbReference>
<dbReference type="Pfam" id="PF00083">
    <property type="entry name" value="Sugar_tr"/>
    <property type="match status" value="1"/>
</dbReference>
<feature type="region of interest" description="Disordered" evidence="6">
    <location>
        <begin position="1"/>
        <end position="27"/>
    </location>
</feature>
<evidence type="ECO:0000313" key="9">
    <source>
        <dbReference type="Proteomes" id="UP000177622"/>
    </source>
</evidence>
<dbReference type="RefSeq" id="XP_022488294.1">
    <property type="nucleotide sequence ID" value="XM_022631935.1"/>
</dbReference>
<name>A0A1F5LI23_PENAI</name>
<evidence type="ECO:0000256" key="7">
    <source>
        <dbReference type="SAM" id="Phobius"/>
    </source>
</evidence>
<evidence type="ECO:0000313" key="8">
    <source>
        <dbReference type="EMBL" id="OGE52854.1"/>
    </source>
</evidence>
<evidence type="ECO:0000256" key="3">
    <source>
        <dbReference type="ARBA" id="ARBA00022692"/>
    </source>
</evidence>
<dbReference type="PANTHER" id="PTHR23511:SF4">
    <property type="entry name" value="MAJOR FACILITATOR SUPERFAMILY (MFS) PROFILE DOMAIN-CONTAINING PROTEIN"/>
    <property type="match status" value="1"/>
</dbReference>
<keyword evidence="4 7" id="KW-1133">Transmembrane helix</keyword>
<evidence type="ECO:0008006" key="10">
    <source>
        <dbReference type="Google" id="ProtNLM"/>
    </source>
</evidence>
<feature type="compositionally biased region" description="Basic and acidic residues" evidence="6">
    <location>
        <begin position="1"/>
        <end position="11"/>
    </location>
</feature>
<comment type="subcellular location">
    <subcellularLocation>
        <location evidence="1">Membrane</location>
        <topology evidence="1">Multi-pass membrane protein</topology>
    </subcellularLocation>
</comment>
<dbReference type="InterPro" id="IPR036259">
    <property type="entry name" value="MFS_trans_sf"/>
</dbReference>
<reference evidence="8 9" key="1">
    <citation type="journal article" date="2016" name="Sci. Rep.">
        <title>Penicillium arizonense, a new, genome sequenced fungal species, reveals a high chemical diversity in secreted metabolites.</title>
        <authorList>
            <person name="Grijseels S."/>
            <person name="Nielsen J.C."/>
            <person name="Randelovic M."/>
            <person name="Nielsen J."/>
            <person name="Nielsen K.F."/>
            <person name="Workman M."/>
            <person name="Frisvad J.C."/>
        </authorList>
    </citation>
    <scope>NUCLEOTIDE SEQUENCE [LARGE SCALE GENOMIC DNA]</scope>
    <source>
        <strain evidence="8 9">CBS 141311</strain>
    </source>
</reference>
<feature type="transmembrane region" description="Helical" evidence="7">
    <location>
        <begin position="49"/>
        <end position="73"/>
    </location>
</feature>
<dbReference type="GO" id="GO:0022857">
    <property type="term" value="F:transmembrane transporter activity"/>
    <property type="evidence" value="ECO:0007669"/>
    <property type="project" value="InterPro"/>
</dbReference>
<evidence type="ECO:0000256" key="6">
    <source>
        <dbReference type="SAM" id="MobiDB-lite"/>
    </source>
</evidence>
<feature type="transmembrane region" description="Helical" evidence="7">
    <location>
        <begin position="118"/>
        <end position="136"/>
    </location>
</feature>
<organism evidence="8 9">
    <name type="scientific">Penicillium arizonense</name>
    <dbReference type="NCBI Taxonomy" id="1835702"/>
    <lineage>
        <taxon>Eukaryota</taxon>
        <taxon>Fungi</taxon>
        <taxon>Dikarya</taxon>
        <taxon>Ascomycota</taxon>
        <taxon>Pezizomycotina</taxon>
        <taxon>Eurotiomycetes</taxon>
        <taxon>Eurotiomycetidae</taxon>
        <taxon>Eurotiales</taxon>
        <taxon>Aspergillaceae</taxon>
        <taxon>Penicillium</taxon>
    </lineage>
</organism>
<keyword evidence="5 7" id="KW-0472">Membrane</keyword>
<accession>A0A1F5LI23</accession>
<dbReference type="Proteomes" id="UP000177622">
    <property type="component" value="Unassembled WGS sequence"/>
</dbReference>
<keyword evidence="9" id="KW-1185">Reference proteome</keyword>
<comment type="caution">
    <text evidence="8">The sequence shown here is derived from an EMBL/GenBank/DDBJ whole genome shotgun (WGS) entry which is preliminary data.</text>
</comment>
<gene>
    <name evidence="8" type="ORF">PENARI_c009G07833</name>
</gene>
<dbReference type="Gene3D" id="1.20.1250.20">
    <property type="entry name" value="MFS general substrate transporter like domains"/>
    <property type="match status" value="1"/>
</dbReference>
<evidence type="ECO:0000256" key="4">
    <source>
        <dbReference type="ARBA" id="ARBA00022989"/>
    </source>
</evidence>